<dbReference type="SUPFAM" id="SSF51735">
    <property type="entry name" value="NAD(P)-binding Rossmann-fold domains"/>
    <property type="match status" value="1"/>
</dbReference>
<organism evidence="3 4">
    <name type="scientific">Morus notabilis</name>
    <dbReference type="NCBI Taxonomy" id="981085"/>
    <lineage>
        <taxon>Eukaryota</taxon>
        <taxon>Viridiplantae</taxon>
        <taxon>Streptophyta</taxon>
        <taxon>Embryophyta</taxon>
        <taxon>Tracheophyta</taxon>
        <taxon>Spermatophyta</taxon>
        <taxon>Magnoliopsida</taxon>
        <taxon>eudicotyledons</taxon>
        <taxon>Gunneridae</taxon>
        <taxon>Pentapetalae</taxon>
        <taxon>rosids</taxon>
        <taxon>fabids</taxon>
        <taxon>Rosales</taxon>
        <taxon>Moraceae</taxon>
        <taxon>Moreae</taxon>
        <taxon>Morus</taxon>
    </lineage>
</organism>
<dbReference type="KEGG" id="mnt:21403262"/>
<dbReference type="SMART" id="SM00829">
    <property type="entry name" value="PKS_ER"/>
    <property type="match status" value="1"/>
</dbReference>
<dbReference type="GO" id="GO:0032440">
    <property type="term" value="F:2-alkenal reductase [NAD(P)H] activity"/>
    <property type="evidence" value="ECO:0007669"/>
    <property type="project" value="TreeGrafter"/>
</dbReference>
<dbReference type="Proteomes" id="UP000030645">
    <property type="component" value="Unassembled WGS sequence"/>
</dbReference>
<dbReference type="SUPFAM" id="SSF50129">
    <property type="entry name" value="GroES-like"/>
    <property type="match status" value="2"/>
</dbReference>
<evidence type="ECO:0000256" key="1">
    <source>
        <dbReference type="ARBA" id="ARBA00023002"/>
    </source>
</evidence>
<dbReference type="PANTHER" id="PTHR43205">
    <property type="entry name" value="PROSTAGLANDIN REDUCTASE"/>
    <property type="match status" value="1"/>
</dbReference>
<evidence type="ECO:0000313" key="4">
    <source>
        <dbReference type="Proteomes" id="UP000030645"/>
    </source>
</evidence>
<evidence type="ECO:0000259" key="2">
    <source>
        <dbReference type="SMART" id="SM00829"/>
    </source>
</evidence>
<proteinExistence type="predicted"/>
<feature type="domain" description="Enoyl reductase (ER)" evidence="2">
    <location>
        <begin position="46"/>
        <end position="340"/>
    </location>
</feature>
<dbReference type="FunFam" id="3.40.50.720:FF:000121">
    <property type="entry name" value="Prostaglandin reductase 2"/>
    <property type="match status" value="1"/>
</dbReference>
<gene>
    <name evidence="3" type="ORF">L484_020361</name>
</gene>
<dbReference type="Pfam" id="PF16884">
    <property type="entry name" value="ADH_N_2"/>
    <property type="match status" value="1"/>
</dbReference>
<dbReference type="Pfam" id="PF00107">
    <property type="entry name" value="ADH_zinc_N"/>
    <property type="match status" value="1"/>
</dbReference>
<dbReference type="InterPro" id="IPR011032">
    <property type="entry name" value="GroES-like_sf"/>
</dbReference>
<dbReference type="Gene3D" id="3.40.50.720">
    <property type="entry name" value="NAD(P)-binding Rossmann-like Domain"/>
    <property type="match status" value="1"/>
</dbReference>
<keyword evidence="4" id="KW-1185">Reference proteome</keyword>
<keyword evidence="1" id="KW-0560">Oxidoreductase</keyword>
<dbReference type="OrthoDB" id="809632at2759"/>
<dbReference type="InterPro" id="IPR041694">
    <property type="entry name" value="ADH_N_2"/>
</dbReference>
<dbReference type="EMBL" id="KE344952">
    <property type="protein sequence ID" value="EXB88293.1"/>
    <property type="molecule type" value="Genomic_DNA"/>
</dbReference>
<protein>
    <submittedName>
        <fullName evidence="3">NADP-dependent alkenal double bond reductase P1</fullName>
    </submittedName>
</protein>
<dbReference type="InterPro" id="IPR013149">
    <property type="entry name" value="ADH-like_C"/>
</dbReference>
<sequence length="345" mass="38483">MSGMEEVSNKQVLARDYINGNPKESDMYLSTEATIKLKVPEGSNAVLVKNLYLSCDPFTRGTKKPTPDMITFFAPNSPVVGFGVGRVLDSGHPEFKKGDLVWGMTKWEEYTLITKTEGLFKIHHTDVPLSYYTGILGMPGMTAYAGFYEICSPKKGEYVFISSAFGAVGQLVGQLAKLMGCYVVGSAGSKEKVETLKNKFGFDEAFNYKEEKDLDAALKRYFPQGIDIYFENVGGKMLDAVLLNMRLHGRIAVCGMISQYDLDEPEGVRNLMYLVFKRIRMQGFFVFDHYHLYPKFLETLLPYIREGKIDYVEHIAEGLENAPAALVGLFSGLHVGKSLVLVASE</sequence>
<dbReference type="InterPro" id="IPR036291">
    <property type="entry name" value="NAD(P)-bd_dom_sf"/>
</dbReference>
<dbReference type="PANTHER" id="PTHR43205:SF32">
    <property type="entry name" value="2-ALKENAL REDUCTASE (NADP(+)-DEPENDENT)-LIKE"/>
    <property type="match status" value="1"/>
</dbReference>
<dbReference type="CDD" id="cd08295">
    <property type="entry name" value="double_bond_reductase_like"/>
    <property type="match status" value="1"/>
</dbReference>
<name>W9RFD5_9ROSA</name>
<evidence type="ECO:0000313" key="3">
    <source>
        <dbReference type="EMBL" id="EXB88293.1"/>
    </source>
</evidence>
<accession>W9RFD5</accession>
<dbReference type="eggNOG" id="KOG1196">
    <property type="taxonomic scope" value="Eukaryota"/>
</dbReference>
<dbReference type="Gene3D" id="3.90.180.10">
    <property type="entry name" value="Medium-chain alcohol dehydrogenases, catalytic domain"/>
    <property type="match status" value="1"/>
</dbReference>
<reference evidence="4" key="1">
    <citation type="submission" date="2013-01" db="EMBL/GenBank/DDBJ databases">
        <title>Draft Genome Sequence of a Mulberry Tree, Morus notabilis C.K. Schneid.</title>
        <authorList>
            <person name="He N."/>
            <person name="Zhao S."/>
        </authorList>
    </citation>
    <scope>NUCLEOTIDE SEQUENCE</scope>
</reference>
<dbReference type="AlphaFoldDB" id="W9RFD5"/>
<dbReference type="InterPro" id="IPR020843">
    <property type="entry name" value="ER"/>
</dbReference>
<dbReference type="InterPro" id="IPR045010">
    <property type="entry name" value="MDR_fam"/>
</dbReference>